<accession>A0A928Z802</accession>
<evidence type="ECO:0000313" key="2">
    <source>
        <dbReference type="EMBL" id="MBE9041947.1"/>
    </source>
</evidence>
<comment type="caution">
    <text evidence="2">The sequence shown here is derived from an EMBL/GenBank/DDBJ whole genome shotgun (WGS) entry which is preliminary data.</text>
</comment>
<feature type="region of interest" description="Disordered" evidence="1">
    <location>
        <begin position="27"/>
        <end position="48"/>
    </location>
</feature>
<sequence length="397" mass="45084">MLLKMLEYWAGILERVTYPAQWTINSSSPGISLTDEPETGTPATGKSIERYGQQKDGSWVLKEYRDVPNSYREKRVKYYTPQGERISPEESPWQGDEKLSVFGRFSSQVRQPVFCPMQPHEDPNALSELVRAAWNCRGGNFMPTLFTMGWVVGSLQVWHKQQETGDKSFPILNIFGEGSRVAYDMSLSLIGSDWESLAGSIGRLNYRNLRKLAKYADLLGSLVVSIDQPRTYRNIQPEKFQEIIKGWYDREAVSIREECININSSLLILSRSPYCDYGEKANLDRHILLCPFNSEPSDSTIVSGHLFTQASASFFRLIALGWQGDRIAEFERVLCDRLNATPDTLLNMGKLSDLAIVGHYARVLQEMAQVEESVLEWLVRENRPQICDGQPLPVGQI</sequence>
<protein>
    <submittedName>
        <fullName evidence="2">Uncharacterized protein</fullName>
    </submittedName>
</protein>
<keyword evidence="3" id="KW-1185">Reference proteome</keyword>
<dbReference type="Proteomes" id="UP000621799">
    <property type="component" value="Unassembled WGS sequence"/>
</dbReference>
<gene>
    <name evidence="2" type="ORF">IQ235_14280</name>
</gene>
<dbReference type="AlphaFoldDB" id="A0A928Z802"/>
<dbReference type="RefSeq" id="WP_264322135.1">
    <property type="nucleotide sequence ID" value="NZ_JADEXN010000272.1"/>
</dbReference>
<proteinExistence type="predicted"/>
<name>A0A928Z802_9CYAN</name>
<evidence type="ECO:0000256" key="1">
    <source>
        <dbReference type="SAM" id="MobiDB-lite"/>
    </source>
</evidence>
<evidence type="ECO:0000313" key="3">
    <source>
        <dbReference type="Proteomes" id="UP000621799"/>
    </source>
</evidence>
<reference evidence="2" key="1">
    <citation type="submission" date="2020-10" db="EMBL/GenBank/DDBJ databases">
        <authorList>
            <person name="Castelo-Branco R."/>
            <person name="Eusebio N."/>
            <person name="Adriana R."/>
            <person name="Vieira A."/>
            <person name="Brugerolle De Fraissinette N."/>
            <person name="Rezende De Castro R."/>
            <person name="Schneider M.P."/>
            <person name="Vasconcelos V."/>
            <person name="Leao P.N."/>
        </authorList>
    </citation>
    <scope>NUCLEOTIDE SEQUENCE</scope>
    <source>
        <strain evidence="2">LEGE 11467</strain>
    </source>
</reference>
<dbReference type="EMBL" id="JADEXN010000272">
    <property type="protein sequence ID" value="MBE9041947.1"/>
    <property type="molecule type" value="Genomic_DNA"/>
</dbReference>
<organism evidence="2 3">
    <name type="scientific">Zarconia navalis LEGE 11467</name>
    <dbReference type="NCBI Taxonomy" id="1828826"/>
    <lineage>
        <taxon>Bacteria</taxon>
        <taxon>Bacillati</taxon>
        <taxon>Cyanobacteriota</taxon>
        <taxon>Cyanophyceae</taxon>
        <taxon>Oscillatoriophycideae</taxon>
        <taxon>Oscillatoriales</taxon>
        <taxon>Oscillatoriales incertae sedis</taxon>
        <taxon>Zarconia</taxon>
        <taxon>Zarconia navalis</taxon>
    </lineage>
</organism>